<dbReference type="Pfam" id="PF19054">
    <property type="entry name" value="DUF5753"/>
    <property type="match status" value="1"/>
</dbReference>
<evidence type="ECO:0000259" key="2">
    <source>
        <dbReference type="Pfam" id="PF19054"/>
    </source>
</evidence>
<comment type="caution">
    <text evidence="3">The sequence shown here is derived from an EMBL/GenBank/DDBJ whole genome shotgun (WGS) entry which is preliminary data.</text>
</comment>
<evidence type="ECO:0000256" key="1">
    <source>
        <dbReference type="SAM" id="MobiDB-lite"/>
    </source>
</evidence>
<evidence type="ECO:0000313" key="4">
    <source>
        <dbReference type="Proteomes" id="UP001225605"/>
    </source>
</evidence>
<dbReference type="RefSeq" id="WP_306746998.1">
    <property type="nucleotide sequence ID" value="NZ_NSDM01000007.1"/>
</dbReference>
<accession>A0ABU0X0Y8</accession>
<dbReference type="Proteomes" id="UP001225605">
    <property type="component" value="Unassembled WGS sequence"/>
</dbReference>
<dbReference type="InterPro" id="IPR043917">
    <property type="entry name" value="DUF5753"/>
</dbReference>
<organism evidence="3 4">
    <name type="scientific">Saccharothrix yanglingensis</name>
    <dbReference type="NCBI Taxonomy" id="659496"/>
    <lineage>
        <taxon>Bacteria</taxon>
        <taxon>Bacillati</taxon>
        <taxon>Actinomycetota</taxon>
        <taxon>Actinomycetes</taxon>
        <taxon>Pseudonocardiales</taxon>
        <taxon>Pseudonocardiaceae</taxon>
        <taxon>Saccharothrix</taxon>
    </lineage>
</organism>
<feature type="domain" description="DUF5753" evidence="2">
    <location>
        <begin position="16"/>
        <end position="87"/>
    </location>
</feature>
<reference evidence="3 4" key="1">
    <citation type="submission" date="2017-06" db="EMBL/GenBank/DDBJ databases">
        <title>Cultured bacterium strain Saccharothrix yanglingensis Hhs.015.</title>
        <authorList>
            <person name="Xia Y."/>
        </authorList>
    </citation>
    <scope>NUCLEOTIDE SEQUENCE [LARGE SCALE GENOMIC DNA]</scope>
    <source>
        <strain evidence="3 4">Hhs.015</strain>
    </source>
</reference>
<feature type="region of interest" description="Disordered" evidence="1">
    <location>
        <begin position="95"/>
        <end position="117"/>
    </location>
</feature>
<dbReference type="EMBL" id="NSDM01000007">
    <property type="protein sequence ID" value="MDQ2585796.1"/>
    <property type="molecule type" value="Genomic_DNA"/>
</dbReference>
<name>A0ABU0X0Y8_9PSEU</name>
<protein>
    <recommendedName>
        <fullName evidence="2">DUF5753 domain-containing protein</fullName>
    </recommendedName>
</protein>
<keyword evidence="4" id="KW-1185">Reference proteome</keyword>
<proteinExistence type="predicted"/>
<gene>
    <name evidence="3" type="ORF">CKY47_17745</name>
</gene>
<evidence type="ECO:0000313" key="3">
    <source>
        <dbReference type="EMBL" id="MDQ2585796.1"/>
    </source>
</evidence>
<sequence length="117" mass="11956">MAEEESDPVIARVQFGELVRQLLQTAEFAFAALSTSPVIVASDVLGLAAERAARGRKIVRPGGPGVWVVLGEDALHRSNGGPGILRAGSNTCAGSPGCPTSGSACCRGRPQTASSPR</sequence>